<organism evidence="3 4">
    <name type="scientific">Seminavis robusta</name>
    <dbReference type="NCBI Taxonomy" id="568900"/>
    <lineage>
        <taxon>Eukaryota</taxon>
        <taxon>Sar</taxon>
        <taxon>Stramenopiles</taxon>
        <taxon>Ochrophyta</taxon>
        <taxon>Bacillariophyta</taxon>
        <taxon>Bacillariophyceae</taxon>
        <taxon>Bacillariophycidae</taxon>
        <taxon>Naviculales</taxon>
        <taxon>Naviculaceae</taxon>
        <taxon>Seminavis</taxon>
    </lineage>
</organism>
<evidence type="ECO:0000313" key="4">
    <source>
        <dbReference type="Proteomes" id="UP001153069"/>
    </source>
</evidence>
<comment type="caution">
    <text evidence="3">The sequence shown here is derived from an EMBL/GenBank/DDBJ whole genome shotgun (WGS) entry which is preliminary data.</text>
</comment>
<dbReference type="EMBL" id="CAICTM010000170">
    <property type="protein sequence ID" value="CAB9503614.1"/>
    <property type="molecule type" value="Genomic_DNA"/>
</dbReference>
<dbReference type="SUPFAM" id="SSF52087">
    <property type="entry name" value="CRAL/TRIO domain"/>
    <property type="match status" value="1"/>
</dbReference>
<sequence>MNPYARQMMSPDRDAQGKIVLRTYSKDPWGAENVQEYIDSWGLTQEQIDKMWALQRKLVDVDHFKNEPECILRFMFAPTGYDNAEACFRKMIEWRLDNNVDTILDDYNPPKRLLESSSSAMLHGLDREGDPIYVERGGAVDVGTLLKEFSAEEIVKFCIWTRELHTRGAWIEAFERRQGRRIKGVTVVYDLKGMSTKHLNPKGMDLFGEIMKFSNACYPGPIKRLIIIRAPSIFRYAWAVAKNFFRQSLRRKMIFASKNYLDVLDEFIPREVLPPSIAEGGLGRVAMGMPPLIGDVKHGEPNSREALFNESVMTVDSPFQGRTGTSRTGRGGKAVYSPFEESSRASLAETDDGSASSDELTWGAPSSLCSVAGSGLLRGVWVDQDDGSSEIFTRAVA</sequence>
<dbReference type="InterPro" id="IPR001251">
    <property type="entry name" value="CRAL-TRIO_dom"/>
</dbReference>
<dbReference type="OrthoDB" id="42535at2759"/>
<evidence type="ECO:0000256" key="1">
    <source>
        <dbReference type="SAM" id="MobiDB-lite"/>
    </source>
</evidence>
<dbReference type="GO" id="GO:0005737">
    <property type="term" value="C:cytoplasm"/>
    <property type="evidence" value="ECO:0007669"/>
    <property type="project" value="TreeGrafter"/>
</dbReference>
<dbReference type="InterPro" id="IPR036865">
    <property type="entry name" value="CRAL-TRIO_dom_sf"/>
</dbReference>
<dbReference type="PANTHER" id="PTHR23324">
    <property type="entry name" value="SEC14 RELATED PROTEIN"/>
    <property type="match status" value="1"/>
</dbReference>
<evidence type="ECO:0000259" key="2">
    <source>
        <dbReference type="PROSITE" id="PS50191"/>
    </source>
</evidence>
<dbReference type="SMART" id="SM00516">
    <property type="entry name" value="SEC14"/>
    <property type="match status" value="1"/>
</dbReference>
<dbReference type="SUPFAM" id="SSF46938">
    <property type="entry name" value="CRAL/TRIO N-terminal domain"/>
    <property type="match status" value="1"/>
</dbReference>
<keyword evidence="4" id="KW-1185">Reference proteome</keyword>
<reference evidence="3" key="1">
    <citation type="submission" date="2020-06" db="EMBL/GenBank/DDBJ databases">
        <authorList>
            <consortium name="Plant Systems Biology data submission"/>
        </authorList>
    </citation>
    <scope>NUCLEOTIDE SEQUENCE</scope>
    <source>
        <strain evidence="3">D6</strain>
    </source>
</reference>
<dbReference type="PROSITE" id="PS50191">
    <property type="entry name" value="CRAL_TRIO"/>
    <property type="match status" value="1"/>
</dbReference>
<dbReference type="PANTHER" id="PTHR23324:SF83">
    <property type="entry name" value="SEC14-LIKE PROTEIN 2"/>
    <property type="match status" value="1"/>
</dbReference>
<dbReference type="AlphaFoldDB" id="A0A9N8DPM6"/>
<proteinExistence type="predicted"/>
<name>A0A9N8DPM6_9STRA</name>
<feature type="region of interest" description="Disordered" evidence="1">
    <location>
        <begin position="341"/>
        <end position="361"/>
    </location>
</feature>
<dbReference type="InterPro" id="IPR036273">
    <property type="entry name" value="CRAL/TRIO_N_dom_sf"/>
</dbReference>
<dbReference type="CDD" id="cd00170">
    <property type="entry name" value="SEC14"/>
    <property type="match status" value="1"/>
</dbReference>
<accession>A0A9N8DPM6</accession>
<protein>
    <submittedName>
        <fullName evidence="3">SEC14-like protein 2</fullName>
    </submittedName>
</protein>
<gene>
    <name evidence="3" type="ORF">SEMRO_171_G075720.1</name>
</gene>
<dbReference type="Proteomes" id="UP001153069">
    <property type="component" value="Unassembled WGS sequence"/>
</dbReference>
<evidence type="ECO:0000313" key="3">
    <source>
        <dbReference type="EMBL" id="CAB9503614.1"/>
    </source>
</evidence>
<dbReference type="Pfam" id="PF00650">
    <property type="entry name" value="CRAL_TRIO"/>
    <property type="match status" value="1"/>
</dbReference>
<dbReference type="InterPro" id="IPR051064">
    <property type="entry name" value="SEC14/CRAL-TRIO_domain"/>
</dbReference>
<dbReference type="Gene3D" id="3.40.525.10">
    <property type="entry name" value="CRAL-TRIO lipid binding domain"/>
    <property type="match status" value="1"/>
</dbReference>
<feature type="domain" description="CRAL-TRIO" evidence="2">
    <location>
        <begin position="110"/>
        <end position="274"/>
    </location>
</feature>